<dbReference type="InterPro" id="IPR010662">
    <property type="entry name" value="RBBP9/YdeN"/>
</dbReference>
<comment type="caution">
    <text evidence="1">The sequence shown here is derived from an EMBL/GenBank/DDBJ whole genome shotgun (WGS) entry which is preliminary data.</text>
</comment>
<dbReference type="EMBL" id="SNXE01000003">
    <property type="protein sequence ID" value="TDP11330.1"/>
    <property type="molecule type" value="Genomic_DNA"/>
</dbReference>
<evidence type="ECO:0008006" key="3">
    <source>
        <dbReference type="Google" id="ProtNLM"/>
    </source>
</evidence>
<organism evidence="1 2">
    <name type="scientific">Roseateles asaccharophilus</name>
    <dbReference type="NCBI Taxonomy" id="582607"/>
    <lineage>
        <taxon>Bacteria</taxon>
        <taxon>Pseudomonadati</taxon>
        <taxon>Pseudomonadota</taxon>
        <taxon>Betaproteobacteria</taxon>
        <taxon>Burkholderiales</taxon>
        <taxon>Sphaerotilaceae</taxon>
        <taxon>Roseateles</taxon>
    </lineage>
</organism>
<name>A0A4R6NCB1_9BURK</name>
<gene>
    <name evidence="1" type="ORF">DFR39_103256</name>
</gene>
<protein>
    <recommendedName>
        <fullName evidence="3">Alpha/beta hydrolase</fullName>
    </recommendedName>
</protein>
<proteinExistence type="predicted"/>
<dbReference type="OrthoDB" id="9804993at2"/>
<dbReference type="InterPro" id="IPR029058">
    <property type="entry name" value="AB_hydrolase_fold"/>
</dbReference>
<dbReference type="Pfam" id="PF06821">
    <property type="entry name" value="Ser_hydrolase"/>
    <property type="match status" value="1"/>
</dbReference>
<dbReference type="Gene3D" id="3.40.50.1820">
    <property type="entry name" value="alpha/beta hydrolase"/>
    <property type="match status" value="1"/>
</dbReference>
<evidence type="ECO:0000313" key="1">
    <source>
        <dbReference type="EMBL" id="TDP11330.1"/>
    </source>
</evidence>
<dbReference type="RefSeq" id="WP_133603230.1">
    <property type="nucleotide sequence ID" value="NZ_JAUFPJ010000006.1"/>
</dbReference>
<sequence length="206" mass="21984">MSAAPRLIVVPGLNDSPSGHWQSELQLRFPQAQRVVQHDWVTPDLDRWAARVGSVLARGSGPCVAVAHSFGVLALLRHLRLDAASPVVAALLVAPADPDKFGLAELLPQQRLALPHTLVLSSSDPWMRLSVGQRWAGRWGSAVVQLGDAGHINIASGHGRWAWAEHWVSQALQRQGDLGAAPAQVSDTDLPARTLASPVLSRAACA</sequence>
<reference evidence="1 2" key="1">
    <citation type="submission" date="2019-03" db="EMBL/GenBank/DDBJ databases">
        <title>Genomic Encyclopedia of Type Strains, Phase IV (KMG-IV): sequencing the most valuable type-strain genomes for metagenomic binning, comparative biology and taxonomic classification.</title>
        <authorList>
            <person name="Goeker M."/>
        </authorList>
    </citation>
    <scope>NUCLEOTIDE SEQUENCE [LARGE SCALE GENOMIC DNA]</scope>
    <source>
        <strain evidence="1 2">DSM 25082</strain>
    </source>
</reference>
<accession>A0A4R6NCB1</accession>
<dbReference type="Proteomes" id="UP000295357">
    <property type="component" value="Unassembled WGS sequence"/>
</dbReference>
<dbReference type="SUPFAM" id="SSF53474">
    <property type="entry name" value="alpha/beta-Hydrolases"/>
    <property type="match status" value="1"/>
</dbReference>
<keyword evidence="2" id="KW-1185">Reference proteome</keyword>
<dbReference type="AlphaFoldDB" id="A0A4R6NCB1"/>
<dbReference type="GO" id="GO:0016787">
    <property type="term" value="F:hydrolase activity"/>
    <property type="evidence" value="ECO:0007669"/>
    <property type="project" value="InterPro"/>
</dbReference>
<evidence type="ECO:0000313" key="2">
    <source>
        <dbReference type="Proteomes" id="UP000295357"/>
    </source>
</evidence>